<dbReference type="AlphaFoldDB" id="A0A7S0YJK3"/>
<evidence type="ECO:0000256" key="4">
    <source>
        <dbReference type="ARBA" id="ARBA00012269"/>
    </source>
</evidence>
<dbReference type="Gene3D" id="2.60.120.620">
    <property type="entry name" value="q2cbj1_9rhob like domain"/>
    <property type="match status" value="1"/>
</dbReference>
<evidence type="ECO:0000256" key="9">
    <source>
        <dbReference type="ARBA" id="ARBA00022989"/>
    </source>
</evidence>
<evidence type="ECO:0000256" key="6">
    <source>
        <dbReference type="ARBA" id="ARBA00022723"/>
    </source>
</evidence>
<evidence type="ECO:0000256" key="2">
    <source>
        <dbReference type="ARBA" id="ARBA00004648"/>
    </source>
</evidence>
<feature type="chain" id="PRO_5031335481" description="procollagen-proline 4-dioxygenase" evidence="15">
    <location>
        <begin position="26"/>
        <end position="346"/>
    </location>
</feature>
<evidence type="ECO:0000256" key="15">
    <source>
        <dbReference type="SAM" id="SignalP"/>
    </source>
</evidence>
<gene>
    <name evidence="17" type="ORF">PPAR00522_LOCUS14270</name>
</gene>
<evidence type="ECO:0000313" key="17">
    <source>
        <dbReference type="EMBL" id="CAD8779413.1"/>
    </source>
</evidence>
<dbReference type="Pfam" id="PF13640">
    <property type="entry name" value="2OG-FeII_Oxy_3"/>
    <property type="match status" value="1"/>
</dbReference>
<comment type="catalytic activity">
    <reaction evidence="14">
        <text>L-prolyl-[collagen] + 2-oxoglutarate + O2 = trans-4-hydroxy-L-prolyl-[collagen] + succinate + CO2</text>
        <dbReference type="Rhea" id="RHEA:18945"/>
        <dbReference type="Rhea" id="RHEA-COMP:11676"/>
        <dbReference type="Rhea" id="RHEA-COMP:11680"/>
        <dbReference type="ChEBI" id="CHEBI:15379"/>
        <dbReference type="ChEBI" id="CHEBI:16526"/>
        <dbReference type="ChEBI" id="CHEBI:16810"/>
        <dbReference type="ChEBI" id="CHEBI:30031"/>
        <dbReference type="ChEBI" id="CHEBI:50342"/>
        <dbReference type="ChEBI" id="CHEBI:61965"/>
        <dbReference type="EC" id="1.14.11.2"/>
    </reaction>
</comment>
<accession>A0A7S0YJK3</accession>
<evidence type="ECO:0000256" key="3">
    <source>
        <dbReference type="ARBA" id="ARBA00006511"/>
    </source>
</evidence>
<dbReference type="EC" id="1.14.11.2" evidence="4"/>
<evidence type="ECO:0000256" key="13">
    <source>
        <dbReference type="ARBA" id="ARBA00023180"/>
    </source>
</evidence>
<dbReference type="FunFam" id="2.60.120.620:FF:000002">
    <property type="entry name" value="Prolyl 4-hydroxylase 4"/>
    <property type="match status" value="1"/>
</dbReference>
<comment type="subcellular location">
    <subcellularLocation>
        <location evidence="2">Endoplasmic reticulum membrane</location>
        <topology evidence="2">Single-pass type II membrane protein</topology>
    </subcellularLocation>
</comment>
<protein>
    <recommendedName>
        <fullName evidence="4">procollagen-proline 4-dioxygenase</fullName>
        <ecNumber evidence="4">1.14.11.2</ecNumber>
    </recommendedName>
</protein>
<evidence type="ECO:0000256" key="7">
    <source>
        <dbReference type="ARBA" id="ARBA00022964"/>
    </source>
</evidence>
<dbReference type="SMART" id="SM00702">
    <property type="entry name" value="P4Hc"/>
    <property type="match status" value="1"/>
</dbReference>
<evidence type="ECO:0000256" key="11">
    <source>
        <dbReference type="ARBA" id="ARBA00023004"/>
    </source>
</evidence>
<keyword evidence="13" id="KW-0325">Glycoprotein</keyword>
<dbReference type="InterPro" id="IPR006620">
    <property type="entry name" value="Pro_4_hyd_alph"/>
</dbReference>
<evidence type="ECO:0000256" key="14">
    <source>
        <dbReference type="ARBA" id="ARBA00049169"/>
    </source>
</evidence>
<organism evidence="17">
    <name type="scientific">Polytomella parva</name>
    <dbReference type="NCBI Taxonomy" id="51329"/>
    <lineage>
        <taxon>Eukaryota</taxon>
        <taxon>Viridiplantae</taxon>
        <taxon>Chlorophyta</taxon>
        <taxon>core chlorophytes</taxon>
        <taxon>Chlorophyceae</taxon>
        <taxon>CS clade</taxon>
        <taxon>Chlamydomonadales</taxon>
        <taxon>Chlamydomonadaceae</taxon>
        <taxon>Polytomella</taxon>
    </lineage>
</organism>
<dbReference type="InterPro" id="IPR045054">
    <property type="entry name" value="P4HA-like"/>
</dbReference>
<evidence type="ECO:0000256" key="5">
    <source>
        <dbReference type="ARBA" id="ARBA00022692"/>
    </source>
</evidence>
<feature type="signal peptide" evidence="15">
    <location>
        <begin position="1"/>
        <end position="25"/>
    </location>
</feature>
<name>A0A7S0YJK3_9CHLO</name>
<dbReference type="InterPro" id="IPR044862">
    <property type="entry name" value="Pro_4_hyd_alph_FE2OG_OXY"/>
</dbReference>
<keyword evidence="7" id="KW-0223">Dioxygenase</keyword>
<keyword evidence="8" id="KW-0735">Signal-anchor</keyword>
<keyword evidence="6" id="KW-0479">Metal-binding</keyword>
<feature type="domain" description="Fe2OG dioxygenase" evidence="16">
    <location>
        <begin position="138"/>
        <end position="259"/>
    </location>
</feature>
<evidence type="ECO:0000256" key="12">
    <source>
        <dbReference type="ARBA" id="ARBA00023136"/>
    </source>
</evidence>
<dbReference type="InterPro" id="IPR005123">
    <property type="entry name" value="Oxoglu/Fe-dep_dioxygenase_dom"/>
</dbReference>
<keyword evidence="9" id="KW-1133">Transmembrane helix</keyword>
<comment type="cofactor">
    <cofactor evidence="1">
        <name>L-ascorbate</name>
        <dbReference type="ChEBI" id="CHEBI:38290"/>
    </cofactor>
</comment>
<keyword evidence="15" id="KW-0732">Signal</keyword>
<comment type="similarity">
    <text evidence="3">Belongs to the P4HA family.</text>
</comment>
<dbReference type="PANTHER" id="PTHR10869:SF238">
    <property type="entry name" value="PROLYL 4-HYDROXYLASE 6-RELATED"/>
    <property type="match status" value="1"/>
</dbReference>
<dbReference type="PROSITE" id="PS51471">
    <property type="entry name" value="FE2OG_OXY"/>
    <property type="match status" value="1"/>
</dbReference>
<dbReference type="GO" id="GO:0005506">
    <property type="term" value="F:iron ion binding"/>
    <property type="evidence" value="ECO:0007669"/>
    <property type="project" value="InterPro"/>
</dbReference>
<dbReference type="GO" id="GO:0005789">
    <property type="term" value="C:endoplasmic reticulum membrane"/>
    <property type="evidence" value="ECO:0007669"/>
    <property type="project" value="UniProtKB-SubCell"/>
</dbReference>
<dbReference type="PANTHER" id="PTHR10869">
    <property type="entry name" value="PROLYL 4-HYDROXYLASE ALPHA SUBUNIT"/>
    <property type="match status" value="1"/>
</dbReference>
<reference evidence="17" key="1">
    <citation type="submission" date="2021-01" db="EMBL/GenBank/DDBJ databases">
        <authorList>
            <person name="Corre E."/>
            <person name="Pelletier E."/>
            <person name="Niang G."/>
            <person name="Scheremetjew M."/>
            <person name="Finn R."/>
            <person name="Kale V."/>
            <person name="Holt S."/>
            <person name="Cochrane G."/>
            <person name="Meng A."/>
            <person name="Brown T."/>
            <person name="Cohen L."/>
        </authorList>
    </citation>
    <scope>NUCLEOTIDE SEQUENCE</scope>
    <source>
        <strain evidence="17">SAG 63-3</strain>
    </source>
</reference>
<dbReference type="GO" id="GO:0004656">
    <property type="term" value="F:procollagen-proline 4-dioxygenase activity"/>
    <property type="evidence" value="ECO:0007669"/>
    <property type="project" value="UniProtKB-EC"/>
</dbReference>
<keyword evidence="12" id="KW-0472">Membrane</keyword>
<keyword evidence="5" id="KW-0812">Transmembrane</keyword>
<evidence type="ECO:0000256" key="1">
    <source>
        <dbReference type="ARBA" id="ARBA00001961"/>
    </source>
</evidence>
<dbReference type="GO" id="GO:0031418">
    <property type="term" value="F:L-ascorbic acid binding"/>
    <property type="evidence" value="ECO:0007669"/>
    <property type="project" value="InterPro"/>
</dbReference>
<proteinExistence type="inferred from homology"/>
<dbReference type="EMBL" id="HBFM01021924">
    <property type="protein sequence ID" value="CAD8779413.1"/>
    <property type="molecule type" value="Transcribed_RNA"/>
</dbReference>
<evidence type="ECO:0000259" key="16">
    <source>
        <dbReference type="PROSITE" id="PS51471"/>
    </source>
</evidence>
<evidence type="ECO:0000256" key="10">
    <source>
        <dbReference type="ARBA" id="ARBA00023002"/>
    </source>
</evidence>
<keyword evidence="11" id="KW-0408">Iron</keyword>
<keyword evidence="10" id="KW-0560">Oxidoreductase</keyword>
<sequence length="346" mass="38702">MNFCSVRAFSIVIFYLLYASLPCLAVRDPHNDVDLLPGWNSEKIHANPETDRFSKMKVLHAEARIFYYENFLSAEEADHIVNISAPRLTRSGVVANQGNSDISDIRTSYGTFLERNEDSVIHEIEERIARWTLVPAGNGEGLQVLRYHIGQKYEPHWDYFFHKQGTYNGGNRYATVLMYLADTEEGGETTFPNLPLPDGQVNEGFSECARHVVAVKPRKGAAVLFHSIKPSGELERRSLHGACPVIKGTKWSAAKWIHVGHYAMGGEKAERIEQSSENRLKKGSGGKCRDKNEMCEEWSSAGECDSNSVFMVGTDGNPGACLDSCNRCDLDPLYKRSMLSRKAGMN</sequence>
<evidence type="ECO:0000256" key="8">
    <source>
        <dbReference type="ARBA" id="ARBA00022968"/>
    </source>
</evidence>